<feature type="domain" description="Acetyl-coenzyme A synthetase N-terminal" evidence="7">
    <location>
        <begin position="36"/>
        <end position="92"/>
    </location>
</feature>
<dbReference type="AlphaFoldDB" id="M3ACZ4"/>
<dbReference type="Pfam" id="PF00501">
    <property type="entry name" value="AMP-binding"/>
    <property type="match status" value="1"/>
</dbReference>
<evidence type="ECO:0000259" key="5">
    <source>
        <dbReference type="Pfam" id="PF00501"/>
    </source>
</evidence>
<dbReference type="RefSeq" id="WP_008615780.1">
    <property type="nucleotide sequence ID" value="NZ_AONQ01000014.1"/>
</dbReference>
<dbReference type="InterPro" id="IPR025110">
    <property type="entry name" value="AMP-bd_C"/>
</dbReference>
<dbReference type="PROSITE" id="PS00455">
    <property type="entry name" value="AMP_BINDING"/>
    <property type="match status" value="1"/>
</dbReference>
<evidence type="ECO:0000259" key="6">
    <source>
        <dbReference type="Pfam" id="PF13193"/>
    </source>
</evidence>
<dbReference type="Pfam" id="PF13193">
    <property type="entry name" value="AMP-binding_C"/>
    <property type="match status" value="1"/>
</dbReference>
<dbReference type="CDD" id="cd05943">
    <property type="entry name" value="AACS"/>
    <property type="match status" value="1"/>
</dbReference>
<name>M3ACZ4_9PROT</name>
<dbReference type="Proteomes" id="UP000011744">
    <property type="component" value="Unassembled WGS sequence"/>
</dbReference>
<evidence type="ECO:0000259" key="7">
    <source>
        <dbReference type="Pfam" id="PF16177"/>
    </source>
</evidence>
<dbReference type="eggNOG" id="COG0365">
    <property type="taxonomic scope" value="Bacteria"/>
</dbReference>
<evidence type="ECO:0000256" key="2">
    <source>
        <dbReference type="ARBA" id="ARBA00022598"/>
    </source>
</evidence>
<dbReference type="PANTHER" id="PTHR42921">
    <property type="entry name" value="ACETOACETYL-COA SYNTHETASE"/>
    <property type="match status" value="1"/>
</dbReference>
<organism evidence="8 9">
    <name type="scientific">Paramagnetospirillum caucaseum</name>
    <dbReference type="NCBI Taxonomy" id="1244869"/>
    <lineage>
        <taxon>Bacteria</taxon>
        <taxon>Pseudomonadati</taxon>
        <taxon>Pseudomonadota</taxon>
        <taxon>Alphaproteobacteria</taxon>
        <taxon>Rhodospirillales</taxon>
        <taxon>Magnetospirillaceae</taxon>
        <taxon>Paramagnetospirillum</taxon>
    </lineage>
</organism>
<dbReference type="GO" id="GO:0030729">
    <property type="term" value="F:acetoacetate-CoA ligase activity"/>
    <property type="evidence" value="ECO:0007669"/>
    <property type="project" value="UniProtKB-EC"/>
</dbReference>
<dbReference type="GO" id="GO:0005524">
    <property type="term" value="F:ATP binding"/>
    <property type="evidence" value="ECO:0007669"/>
    <property type="project" value="UniProtKB-KW"/>
</dbReference>
<dbReference type="Gene3D" id="3.40.50.12780">
    <property type="entry name" value="N-terminal domain of ligase-like"/>
    <property type="match status" value="1"/>
</dbReference>
<evidence type="ECO:0000313" key="9">
    <source>
        <dbReference type="Proteomes" id="UP000011744"/>
    </source>
</evidence>
<feature type="domain" description="AMP-binding enzyme C-terminal" evidence="6">
    <location>
        <begin position="544"/>
        <end position="613"/>
    </location>
</feature>
<evidence type="ECO:0000256" key="1">
    <source>
        <dbReference type="ARBA" id="ARBA00006432"/>
    </source>
</evidence>
<dbReference type="InterPro" id="IPR005914">
    <property type="entry name" value="Acac_CoA_synth"/>
</dbReference>
<protein>
    <submittedName>
        <fullName evidence="8">Acetoacetyl-CoA synthetase</fullName>
        <ecNumber evidence="8">6.2.1.16</ecNumber>
    </submittedName>
</protein>
<keyword evidence="2 8" id="KW-0436">Ligase</keyword>
<keyword evidence="4" id="KW-0067">ATP-binding</keyword>
<proteinExistence type="inferred from homology"/>
<dbReference type="InterPro" id="IPR032387">
    <property type="entry name" value="ACAS_N"/>
</dbReference>
<dbReference type="SUPFAM" id="SSF56801">
    <property type="entry name" value="Acetyl-CoA synthetase-like"/>
    <property type="match status" value="1"/>
</dbReference>
<dbReference type="GO" id="GO:0006629">
    <property type="term" value="P:lipid metabolic process"/>
    <property type="evidence" value="ECO:0007669"/>
    <property type="project" value="InterPro"/>
</dbReference>
<accession>M3ACZ4</accession>
<reference evidence="8 9" key="1">
    <citation type="journal article" date="2014" name="Genome Announc.">
        <title>Draft Genome Sequence of Magnetospirillum sp. Strain SO-1, a Freshwater Magnetotactic Bacterium Isolated from the Ol'khovka River, Russia.</title>
        <authorList>
            <person name="Grouzdev D.S."/>
            <person name="Dziuba M.V."/>
            <person name="Sukhacheva M.S."/>
            <person name="Mardanov A.V."/>
            <person name="Beletskiy A.V."/>
            <person name="Kuznetsov B.B."/>
            <person name="Skryabin K.G."/>
        </authorList>
    </citation>
    <scope>NUCLEOTIDE SEQUENCE [LARGE SCALE GENOMIC DNA]</scope>
    <source>
        <strain evidence="8 9">SO-1</strain>
    </source>
</reference>
<keyword evidence="3" id="KW-0547">Nucleotide-binding</keyword>
<dbReference type="InterPro" id="IPR020845">
    <property type="entry name" value="AMP-binding_CS"/>
</dbReference>
<dbReference type="InterPro" id="IPR045851">
    <property type="entry name" value="AMP-bd_C_sf"/>
</dbReference>
<dbReference type="EMBL" id="AONQ01000014">
    <property type="protein sequence ID" value="EME70633.1"/>
    <property type="molecule type" value="Genomic_DNA"/>
</dbReference>
<dbReference type="InterPro" id="IPR042099">
    <property type="entry name" value="ANL_N_sf"/>
</dbReference>
<dbReference type="NCBIfam" id="TIGR01217">
    <property type="entry name" value="ac_ac_CoA_syn"/>
    <property type="match status" value="1"/>
</dbReference>
<feature type="domain" description="AMP-dependent synthetase/ligase" evidence="5">
    <location>
        <begin position="110"/>
        <end position="468"/>
    </location>
</feature>
<gene>
    <name evidence="8" type="ORF">H261_06996</name>
</gene>
<dbReference type="Gene3D" id="3.30.300.30">
    <property type="match status" value="1"/>
</dbReference>
<keyword evidence="9" id="KW-1185">Reference proteome</keyword>
<dbReference type="PANTHER" id="PTHR42921:SF1">
    <property type="entry name" value="ACETOACETYL-COA SYNTHETASE"/>
    <property type="match status" value="1"/>
</dbReference>
<dbReference type="Pfam" id="PF16177">
    <property type="entry name" value="ACAS_N"/>
    <property type="match status" value="1"/>
</dbReference>
<dbReference type="NCBIfam" id="NF002937">
    <property type="entry name" value="PRK03584.1"/>
    <property type="match status" value="1"/>
</dbReference>
<evidence type="ECO:0000313" key="8">
    <source>
        <dbReference type="EMBL" id="EME70633.1"/>
    </source>
</evidence>
<dbReference type="PATRIC" id="fig|1244869.3.peg.1409"/>
<dbReference type="OrthoDB" id="4471305at2"/>
<comment type="caution">
    <text evidence="8">The sequence shown here is derived from an EMBL/GenBank/DDBJ whole genome shotgun (WGS) entry which is preliminary data.</text>
</comment>
<sequence length="651" mass="71010">MSVLLWQPSKERAEASALARFMRQADARFHAGATDYQALWRWSVDRPDQFWSLVWDEAGIIGDGPGAQVVDDAGRMPGAKWFPAARLNFAENLMRRSDSGDSMVFWGEDKVKRRLSFADLHALVSRIQQALKAAGVGRGDRVAGYMPNMPESVAFMLASASLGAIWSSASPDFGVQGVLDRFGQIAPKVLVAAEGYFYSGKTLDCLDKLAAIVPGIPSLEAVVVVPYTREAADISAVAKAAHLGDFLAPFAAKAVEFLRLAFDHPLYIMYSSGTTGAPKCIVHSAGGALIQQLKEHLLHCDVRRDDRVFYFTTCGWMMWNWLVAGLGAGATLLLYDGNPSHRGGNILFDFADAEGMTLFGTSAKWIDAIAKMGLEPIRTHSLKTVRTICSTGSVLAPEGFDYIYGKVKADVQLASISGGTDIVSCFMLGNPMGAVHRGEIQARGLGMKVEVFDENGQSLEGRKGELVCTRAFPSMPVGFWNDDGGAKYRAAYFEKFPGVWTHGDWVELNPATGGIIVFGRSDATLNPGGVRIGTAEIYRQVEQIDDVLESLVIGQDWQGDVRVVLFVRLRDGLKLSPELEAHIRRRIRDNTTPRHVPAKVVQVADIPRTKSGKIVELAVRDVVHGRAVKNKEALANPEALDLFAGRPELEE</sequence>
<dbReference type="STRING" id="1244869.H261_06996"/>
<dbReference type="InterPro" id="IPR000873">
    <property type="entry name" value="AMP-dep_synth/lig_dom"/>
</dbReference>
<comment type="similarity">
    <text evidence="1">Belongs to the ATP-dependent AMP-binding enzyme family.</text>
</comment>
<dbReference type="EC" id="6.2.1.16" evidence="8"/>
<evidence type="ECO:0000256" key="3">
    <source>
        <dbReference type="ARBA" id="ARBA00022741"/>
    </source>
</evidence>
<evidence type="ECO:0000256" key="4">
    <source>
        <dbReference type="ARBA" id="ARBA00022840"/>
    </source>
</evidence>